<evidence type="ECO:0000313" key="1">
    <source>
        <dbReference type="EMBL" id="KAK0596674.1"/>
    </source>
</evidence>
<name>A0AA39SR13_ACESA</name>
<dbReference type="PROSITE" id="PS51367">
    <property type="entry name" value="THAUMATIN_2"/>
    <property type="match status" value="1"/>
</dbReference>
<organism evidence="1 2">
    <name type="scientific">Acer saccharum</name>
    <name type="common">Sugar maple</name>
    <dbReference type="NCBI Taxonomy" id="4024"/>
    <lineage>
        <taxon>Eukaryota</taxon>
        <taxon>Viridiplantae</taxon>
        <taxon>Streptophyta</taxon>
        <taxon>Embryophyta</taxon>
        <taxon>Tracheophyta</taxon>
        <taxon>Spermatophyta</taxon>
        <taxon>Magnoliopsida</taxon>
        <taxon>eudicotyledons</taxon>
        <taxon>Gunneridae</taxon>
        <taxon>Pentapetalae</taxon>
        <taxon>rosids</taxon>
        <taxon>malvids</taxon>
        <taxon>Sapindales</taxon>
        <taxon>Sapindaceae</taxon>
        <taxon>Hippocastanoideae</taxon>
        <taxon>Acereae</taxon>
        <taxon>Acer</taxon>
    </lineage>
</organism>
<dbReference type="Pfam" id="PF00314">
    <property type="entry name" value="Thaumatin"/>
    <property type="match status" value="1"/>
</dbReference>
<dbReference type="InterPro" id="IPR001938">
    <property type="entry name" value="Thaumatin"/>
</dbReference>
<dbReference type="PROSITE" id="PS00316">
    <property type="entry name" value="THAUMATIN_1"/>
    <property type="match status" value="1"/>
</dbReference>
<dbReference type="EMBL" id="JAUESC010000004">
    <property type="protein sequence ID" value="KAK0596674.1"/>
    <property type="molecule type" value="Genomic_DNA"/>
</dbReference>
<keyword evidence="2" id="KW-1185">Reference proteome</keyword>
<dbReference type="PANTHER" id="PTHR31048">
    <property type="entry name" value="OS03G0233200 PROTEIN"/>
    <property type="match status" value="1"/>
</dbReference>
<sequence length="391" mass="43281">MYKQLQLPEAVPGGGRELKHDQEWVFDTDRNFRDIGRIWARTNCKLDRSENHEGDLIAGIPSWRSIYGEDGVGEGGGEHGIQCEAREVRRSCENQDNTGSPTFTDLGLNEAKHMVEKEPVVVKKGPTNEEAIPMFKTQEFGTTSVFYWFRLEIEDEGLRDAEGKAALPGGGRELKHGQDWVVNTDPNFEDRGRIWARTNCKFDANGIGKCETGDCNGDLYCLGGGEPPCTVAEYGFRRGNNDTDFFDISLVDGFNVPMEIRGTSSKCSKGIKCVGDINGLCPTELRHSGTGCNHPCTVFNNKQFCCDGGPESCNPTEAYFKFFKDLCPNAYSYSYDDDTTAMFTCPTGSDYKVVFCPSSLQALNLIGFADLLLCSGDIHARVLDEDFICQG</sequence>
<gene>
    <name evidence="1" type="ORF">LWI29_017947</name>
</gene>
<comment type="caution">
    <text evidence="1">The sequence shown here is derived from an EMBL/GenBank/DDBJ whole genome shotgun (WGS) entry which is preliminary data.</text>
</comment>
<dbReference type="InterPro" id="IPR037176">
    <property type="entry name" value="Osmotin/thaumatin-like_sf"/>
</dbReference>
<dbReference type="SUPFAM" id="SSF49870">
    <property type="entry name" value="Osmotin, thaumatin-like protein"/>
    <property type="match status" value="1"/>
</dbReference>
<dbReference type="PRINTS" id="PR00347">
    <property type="entry name" value="THAUMATIN"/>
</dbReference>
<reference evidence="1" key="2">
    <citation type="submission" date="2023-06" db="EMBL/GenBank/DDBJ databases">
        <authorList>
            <person name="Swenson N.G."/>
            <person name="Wegrzyn J.L."/>
            <person name="Mcevoy S.L."/>
        </authorList>
    </citation>
    <scope>NUCLEOTIDE SEQUENCE</scope>
    <source>
        <strain evidence="1">NS2018</strain>
        <tissue evidence="1">Leaf</tissue>
    </source>
</reference>
<proteinExistence type="predicted"/>
<protein>
    <recommendedName>
        <fullName evidence="3">Thaumatin-like protein</fullName>
    </recommendedName>
</protein>
<dbReference type="InterPro" id="IPR017949">
    <property type="entry name" value="Thaumatin_CS"/>
</dbReference>
<accession>A0AA39SR13</accession>
<evidence type="ECO:0008006" key="3">
    <source>
        <dbReference type="Google" id="ProtNLM"/>
    </source>
</evidence>
<dbReference type="SMART" id="SM00205">
    <property type="entry name" value="THN"/>
    <property type="match status" value="1"/>
</dbReference>
<dbReference type="Proteomes" id="UP001168877">
    <property type="component" value="Unassembled WGS sequence"/>
</dbReference>
<dbReference type="Gene3D" id="2.60.110.10">
    <property type="entry name" value="Thaumatin"/>
    <property type="match status" value="1"/>
</dbReference>
<dbReference type="AlphaFoldDB" id="A0AA39SR13"/>
<reference evidence="1" key="1">
    <citation type="journal article" date="2022" name="Plant J.">
        <title>Strategies of tolerance reflected in two North American maple genomes.</title>
        <authorList>
            <person name="McEvoy S.L."/>
            <person name="Sezen U.U."/>
            <person name="Trouern-Trend A."/>
            <person name="McMahon S.M."/>
            <person name="Schaberg P.G."/>
            <person name="Yang J."/>
            <person name="Wegrzyn J.L."/>
            <person name="Swenson N.G."/>
        </authorList>
    </citation>
    <scope>NUCLEOTIDE SEQUENCE</scope>
    <source>
        <strain evidence="1">NS2018</strain>
    </source>
</reference>
<evidence type="ECO:0000313" key="2">
    <source>
        <dbReference type="Proteomes" id="UP001168877"/>
    </source>
</evidence>